<dbReference type="RefSeq" id="WP_310364046.1">
    <property type="nucleotide sequence ID" value="NZ_JAVDYB010000001.1"/>
</dbReference>
<dbReference type="AlphaFoldDB" id="A0AAE4C887"/>
<evidence type="ECO:0000313" key="2">
    <source>
        <dbReference type="EMBL" id="MDR7274392.1"/>
    </source>
</evidence>
<dbReference type="GO" id="GO:0006508">
    <property type="term" value="P:proteolysis"/>
    <property type="evidence" value="ECO:0007669"/>
    <property type="project" value="UniProtKB-KW"/>
</dbReference>
<proteinExistence type="predicted"/>
<feature type="transmembrane region" description="Helical" evidence="1">
    <location>
        <begin position="197"/>
        <end position="218"/>
    </location>
</feature>
<keyword evidence="3" id="KW-1185">Reference proteome</keyword>
<keyword evidence="1" id="KW-0472">Membrane</keyword>
<evidence type="ECO:0000256" key="1">
    <source>
        <dbReference type="SAM" id="Phobius"/>
    </source>
</evidence>
<feature type="transmembrane region" description="Helical" evidence="1">
    <location>
        <begin position="6"/>
        <end position="32"/>
    </location>
</feature>
<dbReference type="EMBL" id="JAVDYB010000001">
    <property type="protein sequence ID" value="MDR7274392.1"/>
    <property type="molecule type" value="Genomic_DNA"/>
</dbReference>
<accession>A0AAE4C887</accession>
<sequence length="231" mass="24738">MLFALASPVAFVGFVLSFLLAVVVRAVAIRLATRAAGLEQRRTRIGFSPRHDFDVFGVVACLIGGMGWGRGIEVDDLPSWRGRGRKAMVYAAGPLSVLVLSQLVLLAFVLGFPGYRPLLAVARPLNVKTGLLITANGDVAGIAAEIIAAIGVGLFTFALFDLIPLPPLDGWGLLWCSLRNPGSAAQSARLWLVEKNLGVVLLFVLQLFPFGGLAWVLLDPIGAPLLRIWAW</sequence>
<keyword evidence="2" id="KW-0645">Protease</keyword>
<feature type="transmembrane region" description="Helical" evidence="1">
    <location>
        <begin position="131"/>
        <end position="160"/>
    </location>
</feature>
<comment type="caution">
    <text evidence="2">The sequence shown here is derived from an EMBL/GenBank/DDBJ whole genome shotgun (WGS) entry which is preliminary data.</text>
</comment>
<keyword evidence="1" id="KW-0812">Transmembrane</keyword>
<gene>
    <name evidence="2" type="ORF">J2S41_001170</name>
</gene>
<organism evidence="2 3">
    <name type="scientific">Catenuloplanes atrovinosus</name>
    <dbReference type="NCBI Taxonomy" id="137266"/>
    <lineage>
        <taxon>Bacteria</taxon>
        <taxon>Bacillati</taxon>
        <taxon>Actinomycetota</taxon>
        <taxon>Actinomycetes</taxon>
        <taxon>Micromonosporales</taxon>
        <taxon>Micromonosporaceae</taxon>
        <taxon>Catenuloplanes</taxon>
    </lineage>
</organism>
<keyword evidence="1" id="KW-1133">Transmembrane helix</keyword>
<protein>
    <submittedName>
        <fullName evidence="2">Zn-dependent protease</fullName>
    </submittedName>
</protein>
<feature type="transmembrane region" description="Helical" evidence="1">
    <location>
        <begin position="53"/>
        <end position="69"/>
    </location>
</feature>
<feature type="transmembrane region" description="Helical" evidence="1">
    <location>
        <begin position="89"/>
        <end position="110"/>
    </location>
</feature>
<evidence type="ECO:0000313" key="3">
    <source>
        <dbReference type="Proteomes" id="UP001183643"/>
    </source>
</evidence>
<reference evidence="2" key="1">
    <citation type="submission" date="2023-07" db="EMBL/GenBank/DDBJ databases">
        <title>Sequencing the genomes of 1000 actinobacteria strains.</title>
        <authorList>
            <person name="Klenk H.-P."/>
        </authorList>
    </citation>
    <scope>NUCLEOTIDE SEQUENCE</scope>
    <source>
        <strain evidence="2">DSM 44707</strain>
    </source>
</reference>
<dbReference type="GO" id="GO:0008233">
    <property type="term" value="F:peptidase activity"/>
    <property type="evidence" value="ECO:0007669"/>
    <property type="project" value="UniProtKB-KW"/>
</dbReference>
<name>A0AAE4C887_9ACTN</name>
<keyword evidence="2" id="KW-0378">Hydrolase</keyword>
<dbReference type="Proteomes" id="UP001183643">
    <property type="component" value="Unassembled WGS sequence"/>
</dbReference>